<dbReference type="SFLD" id="SFLDG01278">
    <property type="entry name" value="biotin_synthase_like"/>
    <property type="match status" value="1"/>
</dbReference>
<feature type="domain" description="Radical SAM core" evidence="18">
    <location>
        <begin position="37"/>
        <end position="265"/>
    </location>
</feature>
<keyword evidence="11 16" id="KW-0408">Iron</keyword>
<dbReference type="Pfam" id="PF06968">
    <property type="entry name" value="BATS"/>
    <property type="match status" value="1"/>
</dbReference>
<dbReference type="SMART" id="SM00876">
    <property type="entry name" value="BATS"/>
    <property type="match status" value="1"/>
</dbReference>
<feature type="binding site" evidence="16 17">
    <location>
        <position position="56"/>
    </location>
    <ligand>
        <name>[4Fe-4S] cluster</name>
        <dbReference type="ChEBI" id="CHEBI:49883"/>
        <note>4Fe-4S-S-AdoMet</note>
    </ligand>
</feature>
<evidence type="ECO:0000256" key="9">
    <source>
        <dbReference type="ARBA" id="ARBA00022723"/>
    </source>
</evidence>
<keyword evidence="10 16" id="KW-0093">Biotin biosynthesis</keyword>
<evidence type="ECO:0000256" key="12">
    <source>
        <dbReference type="ARBA" id="ARBA00023014"/>
    </source>
</evidence>
<evidence type="ECO:0000256" key="4">
    <source>
        <dbReference type="ARBA" id="ARBA00012236"/>
    </source>
</evidence>
<keyword evidence="12 16" id="KW-0411">Iron-sulfur</keyword>
<evidence type="ECO:0000256" key="16">
    <source>
        <dbReference type="HAMAP-Rule" id="MF_01694"/>
    </source>
</evidence>
<evidence type="ECO:0000256" key="2">
    <source>
        <dbReference type="ARBA" id="ARBA00010765"/>
    </source>
</evidence>
<dbReference type="RefSeq" id="WP_015185990.1">
    <property type="nucleotide sequence ID" value="NC_019738.1"/>
</dbReference>
<dbReference type="GO" id="GO:0051537">
    <property type="term" value="F:2 iron, 2 sulfur cluster binding"/>
    <property type="evidence" value="ECO:0007669"/>
    <property type="project" value="UniProtKB-KW"/>
</dbReference>
<keyword evidence="8 16" id="KW-0001">2Fe-2S</keyword>
<dbReference type="STRING" id="1173027.Mic7113_6272"/>
<comment type="cofactor">
    <cofactor evidence="17">
        <name>[2Fe-2S] cluster</name>
        <dbReference type="ChEBI" id="CHEBI:190135"/>
    </cofactor>
    <text evidence="17">Binds 1 [2Fe-2S] cluster. The cluster is coordinated with 3 cysteines and 1 arginine.</text>
</comment>
<evidence type="ECO:0000256" key="8">
    <source>
        <dbReference type="ARBA" id="ARBA00022714"/>
    </source>
</evidence>
<dbReference type="UniPathway" id="UPA00078">
    <property type="reaction ID" value="UER00162"/>
</dbReference>
<protein>
    <recommendedName>
        <fullName evidence="15 16">Biotin synthase</fullName>
        <ecNumber evidence="4 16">2.8.1.6</ecNumber>
    </recommendedName>
</protein>
<evidence type="ECO:0000313" key="20">
    <source>
        <dbReference type="Proteomes" id="UP000010471"/>
    </source>
</evidence>
<dbReference type="GO" id="GO:0051539">
    <property type="term" value="F:4 iron, 4 sulfur cluster binding"/>
    <property type="evidence" value="ECO:0007669"/>
    <property type="project" value="UniProtKB-KW"/>
</dbReference>
<feature type="binding site" evidence="16 17">
    <location>
        <position position="128"/>
    </location>
    <ligand>
        <name>[2Fe-2S] cluster</name>
        <dbReference type="ChEBI" id="CHEBI:190135"/>
    </ligand>
</feature>
<dbReference type="KEGG" id="mic:Mic7113_6272"/>
<evidence type="ECO:0000256" key="13">
    <source>
        <dbReference type="ARBA" id="ARBA00051157"/>
    </source>
</evidence>
<dbReference type="SFLD" id="SFLDG01060">
    <property type="entry name" value="BATS_domain_containing"/>
    <property type="match status" value="1"/>
</dbReference>
<dbReference type="PANTHER" id="PTHR22976:SF2">
    <property type="entry name" value="BIOTIN SYNTHASE, MITOCHONDRIAL"/>
    <property type="match status" value="1"/>
</dbReference>
<dbReference type="InterPro" id="IPR002684">
    <property type="entry name" value="Biotin_synth/BioAB"/>
</dbReference>
<dbReference type="GO" id="GO:0009102">
    <property type="term" value="P:biotin biosynthetic process"/>
    <property type="evidence" value="ECO:0007669"/>
    <property type="project" value="UniProtKB-UniRule"/>
</dbReference>
<dbReference type="PROSITE" id="PS51918">
    <property type="entry name" value="RADICAL_SAM"/>
    <property type="match status" value="1"/>
</dbReference>
<evidence type="ECO:0000256" key="17">
    <source>
        <dbReference type="PIRSR" id="PIRSR001619-1"/>
    </source>
</evidence>
<keyword evidence="20" id="KW-1185">Reference proteome</keyword>
<keyword evidence="9 16" id="KW-0479">Metal-binding</keyword>
<comment type="cofactor">
    <cofactor evidence="16">
        <name>[2Fe-2S] cluster</name>
        <dbReference type="ChEBI" id="CHEBI:190135"/>
    </cofactor>
    <text evidence="16">Binds 1 [2Fe-2S] cluster. The cluster is coordinated with 3 cysteines and 1 arginine.</text>
</comment>
<dbReference type="InterPro" id="IPR010722">
    <property type="entry name" value="BATS_dom"/>
</dbReference>
<dbReference type="HOGENOM" id="CLU_033172_1_2_3"/>
<feature type="binding site" evidence="16 17">
    <location>
        <position position="188"/>
    </location>
    <ligand>
        <name>[2Fe-2S] cluster</name>
        <dbReference type="ChEBI" id="CHEBI:190135"/>
    </ligand>
</feature>
<dbReference type="Pfam" id="PF04055">
    <property type="entry name" value="Radical_SAM"/>
    <property type="match status" value="1"/>
</dbReference>
<keyword evidence="6 16" id="KW-0808">Transferase</keyword>
<dbReference type="OrthoDB" id="9786826at2"/>
<dbReference type="GO" id="GO:0004076">
    <property type="term" value="F:biotin synthase activity"/>
    <property type="evidence" value="ECO:0007669"/>
    <property type="project" value="UniProtKB-UniRule"/>
</dbReference>
<dbReference type="eggNOG" id="COG0502">
    <property type="taxonomic scope" value="Bacteria"/>
</dbReference>
<organism evidence="19 20">
    <name type="scientific">Allocoleopsis franciscana PCC 7113</name>
    <dbReference type="NCBI Taxonomy" id="1173027"/>
    <lineage>
        <taxon>Bacteria</taxon>
        <taxon>Bacillati</taxon>
        <taxon>Cyanobacteriota</taxon>
        <taxon>Cyanophyceae</taxon>
        <taxon>Coleofasciculales</taxon>
        <taxon>Coleofasciculaceae</taxon>
        <taxon>Allocoleopsis</taxon>
        <taxon>Allocoleopsis franciscana</taxon>
    </lineage>
</organism>
<dbReference type="InterPro" id="IPR006638">
    <property type="entry name" value="Elp3/MiaA/NifB-like_rSAM"/>
</dbReference>
<feature type="binding site" evidence="16 17">
    <location>
        <position position="52"/>
    </location>
    <ligand>
        <name>[4Fe-4S] cluster</name>
        <dbReference type="ChEBI" id="CHEBI:49883"/>
        <note>4Fe-4S-S-AdoMet</note>
    </ligand>
</feature>
<dbReference type="InterPro" id="IPR013785">
    <property type="entry name" value="Aldolase_TIM"/>
</dbReference>
<dbReference type="GO" id="GO:0005506">
    <property type="term" value="F:iron ion binding"/>
    <property type="evidence" value="ECO:0007669"/>
    <property type="project" value="UniProtKB-UniRule"/>
</dbReference>
<evidence type="ECO:0000256" key="10">
    <source>
        <dbReference type="ARBA" id="ARBA00022756"/>
    </source>
</evidence>
<evidence type="ECO:0000256" key="5">
    <source>
        <dbReference type="ARBA" id="ARBA00022485"/>
    </source>
</evidence>
<evidence type="ECO:0000259" key="18">
    <source>
        <dbReference type="PROSITE" id="PS51918"/>
    </source>
</evidence>
<evidence type="ECO:0000256" key="15">
    <source>
        <dbReference type="ARBA" id="ARBA00070199"/>
    </source>
</evidence>
<feature type="binding site" evidence="16 17">
    <location>
        <position position="260"/>
    </location>
    <ligand>
        <name>[2Fe-2S] cluster</name>
        <dbReference type="ChEBI" id="CHEBI:190135"/>
    </ligand>
</feature>
<dbReference type="SUPFAM" id="SSF102114">
    <property type="entry name" value="Radical SAM enzymes"/>
    <property type="match status" value="1"/>
</dbReference>
<dbReference type="InterPro" id="IPR024177">
    <property type="entry name" value="Biotin_synthase"/>
</dbReference>
<name>K9WQL7_9CYAN</name>
<feature type="binding site" evidence="16 17">
    <location>
        <position position="96"/>
    </location>
    <ligand>
        <name>[2Fe-2S] cluster</name>
        <dbReference type="ChEBI" id="CHEBI:190135"/>
    </ligand>
</feature>
<comment type="similarity">
    <text evidence="2 16">Belongs to the radical SAM superfamily. Biotin synthase family.</text>
</comment>
<comment type="pathway">
    <text evidence="1 16">Cofactor biosynthesis; biotin biosynthesis; biotin from 7,8-diaminononanoate: step 2/2.</text>
</comment>
<comment type="cofactor">
    <cofactor evidence="16 17">
        <name>[4Fe-4S] cluster</name>
        <dbReference type="ChEBI" id="CHEBI:49883"/>
    </cofactor>
    <text evidence="16 17">Binds 1 [4Fe-4S] cluster. The cluster is coordinated with 3 cysteines and an exchangeable S-adenosyl-L-methionine.</text>
</comment>
<evidence type="ECO:0000256" key="1">
    <source>
        <dbReference type="ARBA" id="ARBA00004942"/>
    </source>
</evidence>
<dbReference type="NCBIfam" id="TIGR00433">
    <property type="entry name" value="bioB"/>
    <property type="match status" value="1"/>
</dbReference>
<dbReference type="AlphaFoldDB" id="K9WQL7"/>
<dbReference type="InterPro" id="IPR007197">
    <property type="entry name" value="rSAM"/>
</dbReference>
<evidence type="ECO:0000256" key="6">
    <source>
        <dbReference type="ARBA" id="ARBA00022679"/>
    </source>
</evidence>
<dbReference type="PANTHER" id="PTHR22976">
    <property type="entry name" value="BIOTIN SYNTHASE"/>
    <property type="match status" value="1"/>
</dbReference>
<dbReference type="FunFam" id="3.20.20.70:FF:000026">
    <property type="entry name" value="Biotin synthase"/>
    <property type="match status" value="1"/>
</dbReference>
<dbReference type="PATRIC" id="fig|1173027.3.peg.6944"/>
<dbReference type="SFLD" id="SFLDS00029">
    <property type="entry name" value="Radical_SAM"/>
    <property type="match status" value="1"/>
</dbReference>
<dbReference type="SFLD" id="SFLDF00272">
    <property type="entry name" value="biotin_synthase"/>
    <property type="match status" value="1"/>
</dbReference>
<dbReference type="Proteomes" id="UP000010471">
    <property type="component" value="Chromosome"/>
</dbReference>
<dbReference type="CDD" id="cd01335">
    <property type="entry name" value="Radical_SAM"/>
    <property type="match status" value="1"/>
</dbReference>
<dbReference type="EMBL" id="CP003630">
    <property type="protein sequence ID" value="AFZ21862.1"/>
    <property type="molecule type" value="Genomic_DNA"/>
</dbReference>
<dbReference type="SMART" id="SM00729">
    <property type="entry name" value="Elp3"/>
    <property type="match status" value="1"/>
</dbReference>
<dbReference type="Gene3D" id="3.20.20.70">
    <property type="entry name" value="Aldolase class I"/>
    <property type="match status" value="1"/>
</dbReference>
<feature type="binding site" evidence="16 17">
    <location>
        <position position="59"/>
    </location>
    <ligand>
        <name>[4Fe-4S] cluster</name>
        <dbReference type="ChEBI" id="CHEBI:49883"/>
        <note>4Fe-4S-S-AdoMet</note>
    </ligand>
</feature>
<evidence type="ECO:0000313" key="19">
    <source>
        <dbReference type="EMBL" id="AFZ21862.1"/>
    </source>
</evidence>
<keyword evidence="7 16" id="KW-0949">S-adenosyl-L-methionine</keyword>
<evidence type="ECO:0000256" key="14">
    <source>
        <dbReference type="ARBA" id="ARBA00057568"/>
    </source>
</evidence>
<evidence type="ECO:0000256" key="3">
    <source>
        <dbReference type="ARBA" id="ARBA00011738"/>
    </source>
</evidence>
<comment type="catalytic activity">
    <reaction evidence="13 16">
        <text>(4R,5S)-dethiobiotin + (sulfur carrier)-SH + 2 reduced [2Fe-2S]-[ferredoxin] + 2 S-adenosyl-L-methionine = (sulfur carrier)-H + biotin + 2 5'-deoxyadenosine + 2 L-methionine + 2 oxidized [2Fe-2S]-[ferredoxin]</text>
        <dbReference type="Rhea" id="RHEA:22060"/>
        <dbReference type="Rhea" id="RHEA-COMP:10000"/>
        <dbReference type="Rhea" id="RHEA-COMP:10001"/>
        <dbReference type="Rhea" id="RHEA-COMP:14737"/>
        <dbReference type="Rhea" id="RHEA-COMP:14739"/>
        <dbReference type="ChEBI" id="CHEBI:17319"/>
        <dbReference type="ChEBI" id="CHEBI:29917"/>
        <dbReference type="ChEBI" id="CHEBI:33737"/>
        <dbReference type="ChEBI" id="CHEBI:33738"/>
        <dbReference type="ChEBI" id="CHEBI:57586"/>
        <dbReference type="ChEBI" id="CHEBI:57844"/>
        <dbReference type="ChEBI" id="CHEBI:59789"/>
        <dbReference type="ChEBI" id="CHEBI:64428"/>
        <dbReference type="ChEBI" id="CHEBI:149473"/>
        <dbReference type="EC" id="2.8.1.6"/>
    </reaction>
</comment>
<dbReference type="PIRSF" id="PIRSF001619">
    <property type="entry name" value="Biotin_synth"/>
    <property type="match status" value="1"/>
</dbReference>
<dbReference type="EC" id="2.8.1.6" evidence="4 16"/>
<gene>
    <name evidence="16" type="primary">bioB</name>
    <name evidence="19" type="ORF">Mic7113_6272</name>
</gene>
<dbReference type="InterPro" id="IPR058240">
    <property type="entry name" value="rSAM_sf"/>
</dbReference>
<proteinExistence type="inferred from homology"/>
<keyword evidence="5 16" id="KW-0004">4Fe-4S</keyword>
<sequence>MSTMSATRDRITQIYHQPLPDLLFEAQRTHREHHDPNAVQLCTLCNIKTGACPEDCAYCSQSVRNKTGLVPQELMSVEAVLAEAQAAKANGSTRFCMGAAWREVKDGPQFERVLEMVRQVAALDMEVCCTLGMLKPHQAERLKAAGLKAYNHNLDTSPSYYDQIITTRTYKDRLETIQAVSSAGISVCCGGILGMGESLQDRLELLEALGRLDPAPESIPINCLIPVKGTPLEDASPIDSIELVRTIATTRILFPKAMVRLSAGRVQMSDELQALCMLAGANSIFTGPVLLTAPNPTRSHDEEMLERLGMVPKPLA</sequence>
<accession>K9WQL7</accession>
<comment type="function">
    <text evidence="14 16">Catalyzes the conversion of dethiobiotin (DTB) to biotin by the insertion of a sulfur atom into dethiobiotin via a radical-based mechanism.</text>
</comment>
<evidence type="ECO:0000256" key="11">
    <source>
        <dbReference type="ARBA" id="ARBA00023004"/>
    </source>
</evidence>
<evidence type="ECO:0000256" key="7">
    <source>
        <dbReference type="ARBA" id="ARBA00022691"/>
    </source>
</evidence>
<dbReference type="HAMAP" id="MF_01694">
    <property type="entry name" value="BioB"/>
    <property type="match status" value="1"/>
</dbReference>
<reference evidence="19 20" key="1">
    <citation type="submission" date="2012-06" db="EMBL/GenBank/DDBJ databases">
        <title>Finished chromosome of genome of Microcoleus sp. PCC 7113.</title>
        <authorList>
            <consortium name="US DOE Joint Genome Institute"/>
            <person name="Gugger M."/>
            <person name="Coursin T."/>
            <person name="Rippka R."/>
            <person name="Tandeau De Marsac N."/>
            <person name="Huntemann M."/>
            <person name="Wei C.-L."/>
            <person name="Han J."/>
            <person name="Detter J.C."/>
            <person name="Han C."/>
            <person name="Tapia R."/>
            <person name="Chen A."/>
            <person name="Kyrpides N."/>
            <person name="Mavromatis K."/>
            <person name="Markowitz V."/>
            <person name="Szeto E."/>
            <person name="Ivanova N."/>
            <person name="Pagani I."/>
            <person name="Pati A."/>
            <person name="Goodwin L."/>
            <person name="Nordberg H.P."/>
            <person name="Cantor M.N."/>
            <person name="Hua S.X."/>
            <person name="Woyke T."/>
            <person name="Kerfeld C.A."/>
        </authorList>
    </citation>
    <scope>NUCLEOTIDE SEQUENCE [LARGE SCALE GENOMIC DNA]</scope>
    <source>
        <strain evidence="19 20">PCC 7113</strain>
    </source>
</reference>
<comment type="subunit">
    <text evidence="3 16">Homodimer.</text>
</comment>